<dbReference type="InterPro" id="IPR016796">
    <property type="entry name" value="UCP021774"/>
</dbReference>
<dbReference type="PANTHER" id="PTHR38342">
    <property type="entry name" value="SLR5037 PROTEIN"/>
    <property type="match status" value="1"/>
</dbReference>
<dbReference type="Proteomes" id="UP000070352">
    <property type="component" value="Unassembled WGS sequence"/>
</dbReference>
<dbReference type="SUPFAM" id="SSF103247">
    <property type="entry name" value="TT1751-like"/>
    <property type="match status" value="1"/>
</dbReference>
<evidence type="ECO:0000313" key="3">
    <source>
        <dbReference type="Proteomes" id="UP000070352"/>
    </source>
</evidence>
<dbReference type="CDD" id="cd14797">
    <property type="entry name" value="DUF302"/>
    <property type="match status" value="1"/>
</dbReference>
<feature type="domain" description="DUF302" evidence="1">
    <location>
        <begin position="34"/>
        <end position="96"/>
    </location>
</feature>
<gene>
    <name evidence="2" type="ORF">U473_02005</name>
</gene>
<dbReference type="Gene3D" id="3.30.310.70">
    <property type="entry name" value="TT1751-like domain"/>
    <property type="match status" value="1"/>
</dbReference>
<dbReference type="Pfam" id="PF03625">
    <property type="entry name" value="DUF302"/>
    <property type="match status" value="1"/>
</dbReference>
<dbReference type="AlphaFoldDB" id="A0A135L1V3"/>
<dbReference type="EMBL" id="LSKU01000001">
    <property type="protein sequence ID" value="KXG42936.1"/>
    <property type="molecule type" value="Genomic_DNA"/>
</dbReference>
<reference evidence="2 3" key="1">
    <citation type="submission" date="2016-02" db="EMBL/GenBank/DDBJ databases">
        <title>Draft Genome for Tepidibacillus decaturensis nov. sp. Strain Z9, an Anaerobic, Moderately Thermophilic and Heterotrophic Bacterium from Deep Subsurface of the Illinois Basin, USA.</title>
        <authorList>
            <person name="Dong Y."/>
            <person name="Chang J.Y."/>
            <person name="Sanford R."/>
            <person name="Fouke B.W."/>
        </authorList>
    </citation>
    <scope>NUCLEOTIDE SEQUENCE [LARGE SCALE GENOMIC DNA]</scope>
    <source>
        <strain evidence="2 3">Z9</strain>
    </source>
</reference>
<dbReference type="PANTHER" id="PTHR38342:SF1">
    <property type="entry name" value="SLR5037 PROTEIN"/>
    <property type="match status" value="1"/>
</dbReference>
<dbReference type="OrthoDB" id="9791067at2"/>
<name>A0A135L1V3_9BACI</name>
<dbReference type="RefSeq" id="WP_068722853.1">
    <property type="nucleotide sequence ID" value="NZ_LSKU01000001.1"/>
</dbReference>
<dbReference type="InterPro" id="IPR035923">
    <property type="entry name" value="TT1751-like_sf"/>
</dbReference>
<sequence>MVHYTVTTRKDMDQLLIDIEAALKEIQFGILWKFDLHEKLEEKGFSSEKEHTVLEVCNPKEASEVLAIAPLSSYFLPCKIVISRDEKETQIGFIRPSVLIGIMENEELIKKGKEIEEKLTLAINQAK</sequence>
<organism evidence="2 3">
    <name type="scientific">Tepidibacillus decaturensis</name>
    <dbReference type="NCBI Taxonomy" id="1413211"/>
    <lineage>
        <taxon>Bacteria</taxon>
        <taxon>Bacillati</taxon>
        <taxon>Bacillota</taxon>
        <taxon>Bacilli</taxon>
        <taxon>Bacillales</taxon>
        <taxon>Bacillaceae</taxon>
        <taxon>Tepidibacillus</taxon>
    </lineage>
</organism>
<dbReference type="PIRSF" id="PIRSF021774">
    <property type="entry name" value="UCP021774"/>
    <property type="match status" value="1"/>
</dbReference>
<comment type="caution">
    <text evidence="2">The sequence shown here is derived from an EMBL/GenBank/DDBJ whole genome shotgun (WGS) entry which is preliminary data.</text>
</comment>
<dbReference type="InterPro" id="IPR005180">
    <property type="entry name" value="DUF302"/>
</dbReference>
<protein>
    <recommendedName>
        <fullName evidence="1">DUF302 domain-containing protein</fullName>
    </recommendedName>
</protein>
<accession>A0A135L1V3</accession>
<evidence type="ECO:0000313" key="2">
    <source>
        <dbReference type="EMBL" id="KXG42936.1"/>
    </source>
</evidence>
<evidence type="ECO:0000259" key="1">
    <source>
        <dbReference type="Pfam" id="PF03625"/>
    </source>
</evidence>
<keyword evidence="3" id="KW-1185">Reference proteome</keyword>
<proteinExistence type="predicted"/>